<gene>
    <name evidence="2" type="ORF">AB5J54_00190</name>
</gene>
<feature type="compositionally biased region" description="Basic and acidic residues" evidence="1">
    <location>
        <begin position="180"/>
        <end position="197"/>
    </location>
</feature>
<dbReference type="EMBL" id="CP163444">
    <property type="protein sequence ID" value="XDQ69060.1"/>
    <property type="molecule type" value="Genomic_DNA"/>
</dbReference>
<dbReference type="Pfam" id="PF19711">
    <property type="entry name" value="DUF6207"/>
    <property type="match status" value="1"/>
</dbReference>
<feature type="compositionally biased region" description="Basic residues" evidence="1">
    <location>
        <begin position="165"/>
        <end position="175"/>
    </location>
</feature>
<feature type="region of interest" description="Disordered" evidence="1">
    <location>
        <begin position="1"/>
        <end position="24"/>
    </location>
</feature>
<proteinExistence type="predicted"/>
<dbReference type="AlphaFoldDB" id="A0AB39SL25"/>
<evidence type="ECO:0000313" key="2">
    <source>
        <dbReference type="EMBL" id="XDQ69060.1"/>
    </source>
</evidence>
<name>A0AB39SL25_9ACTN</name>
<evidence type="ECO:0000256" key="1">
    <source>
        <dbReference type="SAM" id="MobiDB-lite"/>
    </source>
</evidence>
<feature type="compositionally biased region" description="Basic residues" evidence="1">
    <location>
        <begin position="1"/>
        <end position="11"/>
    </location>
</feature>
<dbReference type="InterPro" id="IPR045775">
    <property type="entry name" value="DUF6207"/>
</dbReference>
<dbReference type="RefSeq" id="WP_369141803.1">
    <property type="nucleotide sequence ID" value="NZ_CP163444.1"/>
</dbReference>
<reference evidence="2" key="1">
    <citation type="submission" date="2024-07" db="EMBL/GenBank/DDBJ databases">
        <authorList>
            <person name="Yu S.T."/>
        </authorList>
    </citation>
    <scope>NUCLEOTIDE SEQUENCE</scope>
    <source>
        <strain evidence="2">R44</strain>
    </source>
</reference>
<organism evidence="2">
    <name type="scientific">Streptomyces sp. R44</name>
    <dbReference type="NCBI Taxonomy" id="3238633"/>
    <lineage>
        <taxon>Bacteria</taxon>
        <taxon>Bacillati</taxon>
        <taxon>Actinomycetota</taxon>
        <taxon>Actinomycetes</taxon>
        <taxon>Kitasatosporales</taxon>
        <taxon>Streptomycetaceae</taxon>
        <taxon>Streptomyces</taxon>
    </lineage>
</organism>
<sequence length="242" mass="26026">MGARRHRRHRPGQPPPVPAQPHVTGGMRAVTCCPPLPPTYRGRSRFTGRDRAVVDTTVLDESIVRAATAVDAARWATAEVPEVRRTPGGPGATARLFVDTRHSGAHCHRRLRDTSPPPAPPAGRRTRGRRAAGPAGDCVPADAGACPCRGVPCRPVDGIVAPSRAVRRHRRRSRRAGAGDQRRYPARARGDHPDRAGDLPVGRPAGPCSAGSRWSVHSGQLNCQACQPLPCFRRVQHFDACP</sequence>
<feature type="region of interest" description="Disordered" evidence="1">
    <location>
        <begin position="164"/>
        <end position="211"/>
    </location>
</feature>
<accession>A0AB39SL25</accession>
<feature type="region of interest" description="Disordered" evidence="1">
    <location>
        <begin position="105"/>
        <end position="136"/>
    </location>
</feature>
<protein>
    <submittedName>
        <fullName evidence="2">DUF6207 family protein</fullName>
    </submittedName>
</protein>